<dbReference type="Gene3D" id="6.10.140.1900">
    <property type="match status" value="1"/>
</dbReference>
<dbReference type="InterPro" id="IPR040182">
    <property type="entry name" value="ATG13"/>
</dbReference>
<comment type="similarity">
    <text evidence="1 4">Belongs to the ATG13 family. Fungi subfamily.</text>
</comment>
<feature type="compositionally biased region" description="Pro residues" evidence="5">
    <location>
        <begin position="592"/>
        <end position="603"/>
    </location>
</feature>
<gene>
    <name evidence="7" type="ORF">DIURU_003562</name>
</gene>
<dbReference type="PANTHER" id="PTHR13430">
    <property type="match status" value="1"/>
</dbReference>
<keyword evidence="8" id="KW-1185">Reference proteome</keyword>
<feature type="compositionally biased region" description="Low complexity" evidence="5">
    <location>
        <begin position="541"/>
        <end position="565"/>
    </location>
</feature>
<evidence type="ECO:0000256" key="5">
    <source>
        <dbReference type="SAM" id="MobiDB-lite"/>
    </source>
</evidence>
<dbReference type="GeneID" id="54782213"/>
<dbReference type="GO" id="GO:0000423">
    <property type="term" value="P:mitophagy"/>
    <property type="evidence" value="ECO:0007669"/>
    <property type="project" value="TreeGrafter"/>
</dbReference>
<dbReference type="GO" id="GO:0000407">
    <property type="term" value="C:phagophore assembly site"/>
    <property type="evidence" value="ECO:0007669"/>
    <property type="project" value="TreeGrafter"/>
</dbReference>
<protein>
    <recommendedName>
        <fullName evidence="2 4">Autophagy-related protein 13</fullName>
    </recommendedName>
</protein>
<dbReference type="RefSeq" id="XP_034011815.1">
    <property type="nucleotide sequence ID" value="XM_034156338.1"/>
</dbReference>
<accession>A0A642UL29</accession>
<comment type="caution">
    <text evidence="7">The sequence shown here is derived from an EMBL/GenBank/DDBJ whole genome shotgun (WGS) entry which is preliminary data.</text>
</comment>
<dbReference type="GO" id="GO:0034497">
    <property type="term" value="P:protein localization to phagophore assembly site"/>
    <property type="evidence" value="ECO:0007669"/>
    <property type="project" value="TreeGrafter"/>
</dbReference>
<feature type="region of interest" description="Disordered" evidence="5">
    <location>
        <begin position="246"/>
        <end position="337"/>
    </location>
</feature>
<organism evidence="7 8">
    <name type="scientific">Diutina rugosa</name>
    <name type="common">Yeast</name>
    <name type="synonym">Candida rugosa</name>
    <dbReference type="NCBI Taxonomy" id="5481"/>
    <lineage>
        <taxon>Eukaryota</taxon>
        <taxon>Fungi</taxon>
        <taxon>Dikarya</taxon>
        <taxon>Ascomycota</taxon>
        <taxon>Saccharomycotina</taxon>
        <taxon>Pichiomycetes</taxon>
        <taxon>Debaryomycetaceae</taxon>
        <taxon>Diutina</taxon>
    </lineage>
</organism>
<dbReference type="GO" id="GO:0005829">
    <property type="term" value="C:cytosol"/>
    <property type="evidence" value="ECO:0007669"/>
    <property type="project" value="TreeGrafter"/>
</dbReference>
<dbReference type="AlphaFoldDB" id="A0A642UL29"/>
<proteinExistence type="inferred from homology"/>
<feature type="region of interest" description="Disordered" evidence="5">
    <location>
        <begin position="510"/>
        <end position="656"/>
    </location>
</feature>
<dbReference type="Gene3D" id="3.30.900.10">
    <property type="entry name" value="HORMA domain"/>
    <property type="match status" value="1"/>
</dbReference>
<dbReference type="OrthoDB" id="70161at2759"/>
<evidence type="ECO:0000256" key="3">
    <source>
        <dbReference type="ARBA" id="ARBA00023006"/>
    </source>
</evidence>
<feature type="compositionally biased region" description="Low complexity" evidence="5">
    <location>
        <begin position="644"/>
        <end position="656"/>
    </location>
</feature>
<name>A0A642UL29_DIURU</name>
<dbReference type="OMA" id="FHQVGPT"/>
<dbReference type="InterPro" id="IPR036570">
    <property type="entry name" value="HORMA_dom_sf"/>
</dbReference>
<evidence type="ECO:0000256" key="1">
    <source>
        <dbReference type="ARBA" id="ARBA00005246"/>
    </source>
</evidence>
<sequence length="656" mass="70262">MDRADASVLRRHHTKLAQVVHNFFVKAATVIADARAPPPPPLAEHSDDHDRPNRWFNLVTASQLGPHVSSQDWAKWKDAPLDQVPPMIIEVCLDLRKLSPEHVLVVYDDDGATWQVSRKNKQEVVLERWLVEFDPQEREDADLPLVYKHAIVLFRSLYSLVRLMPAAPLARAGNNVDITVKIIDGRHPISSKGRIGLSKPIMVNSSQHKKSDHISHRTFRPIMTNEGTLRISTAYRTRCRFGIGTMPDTAPAVSEQPPTTTAETTSAPPQPPVSEPVRATSSVSPCTSCPGVDHQGSPQPQPIAVKSTIQPFRIGSLSTSPPPSTYGTSIGTPPADRRVSIASNRSNASLAAMLRQQRNSSSSTQSAVPITATIAIPRSVSSQHHFDGPTPESSASNTPRFSSSFGSRNRRLSTTRPQDSLILGTSAGSAVSGVGSAGISANAGDADADDISGFVRMIDSKQDLRFGSTPASTDPLNKYASLRAHHQQLGDSVNASVFYLQSHQQGSARKLSAHSAVSHSPPGSYPEASPFPSIGQRLIQSGSDCAGSGSGASGASATSATSAAGITRNRRRTSSSLAYAPPPVSLLRSPRRPPSASPPPATAPTPTSEKPPIHYENVFDDDDDTASQSSKPHCRAPDDDDDLLFTMSDMSLSKHL</sequence>
<dbReference type="PANTHER" id="PTHR13430:SF4">
    <property type="entry name" value="AUTOPHAGY-RELATED PROTEIN 13"/>
    <property type="match status" value="1"/>
</dbReference>
<feature type="domain" description="Autophagy-related protein 13 N-terminal" evidence="6">
    <location>
        <begin position="20"/>
        <end position="241"/>
    </location>
</feature>
<feature type="compositionally biased region" description="Low complexity" evidence="5">
    <location>
        <begin position="254"/>
        <end position="267"/>
    </location>
</feature>
<feature type="compositionally biased region" description="Low complexity" evidence="5">
    <location>
        <begin position="315"/>
        <end position="334"/>
    </location>
</feature>
<dbReference type="GO" id="GO:0034727">
    <property type="term" value="P:piecemeal microautophagy of the nucleus"/>
    <property type="evidence" value="ECO:0007669"/>
    <property type="project" value="TreeGrafter"/>
</dbReference>
<dbReference type="InterPro" id="IPR018731">
    <property type="entry name" value="Atg13_N"/>
</dbReference>
<dbReference type="Proteomes" id="UP000449547">
    <property type="component" value="Unassembled WGS sequence"/>
</dbReference>
<reference evidence="7 8" key="1">
    <citation type="submission" date="2019-07" db="EMBL/GenBank/DDBJ databases">
        <title>Genome assembly of two rare yeast pathogens: Diutina rugosa and Trichomonascus ciferrii.</title>
        <authorList>
            <person name="Mixao V."/>
            <person name="Saus E."/>
            <person name="Hansen A."/>
            <person name="Lass-Flor C."/>
            <person name="Gabaldon T."/>
        </authorList>
    </citation>
    <scope>NUCLEOTIDE SEQUENCE [LARGE SCALE GENOMIC DNA]</scope>
    <source>
        <strain evidence="7 8">CBS 613</strain>
    </source>
</reference>
<evidence type="ECO:0000256" key="4">
    <source>
        <dbReference type="RuleBase" id="RU361214"/>
    </source>
</evidence>
<evidence type="ECO:0000313" key="7">
    <source>
        <dbReference type="EMBL" id="KAA8901192.1"/>
    </source>
</evidence>
<dbReference type="Pfam" id="PF10033">
    <property type="entry name" value="ATG13"/>
    <property type="match status" value="1"/>
</dbReference>
<evidence type="ECO:0000256" key="2">
    <source>
        <dbReference type="ARBA" id="ARBA00013801"/>
    </source>
</evidence>
<keyword evidence="3 4" id="KW-0072">Autophagy</keyword>
<dbReference type="VEuPathDB" id="FungiDB:DIURU_003562"/>
<evidence type="ECO:0000313" key="8">
    <source>
        <dbReference type="Proteomes" id="UP000449547"/>
    </source>
</evidence>
<dbReference type="EMBL" id="SWFT01000105">
    <property type="protein sequence ID" value="KAA8901192.1"/>
    <property type="molecule type" value="Genomic_DNA"/>
</dbReference>
<dbReference type="GO" id="GO:1990316">
    <property type="term" value="C:Atg1/ULK1 kinase complex"/>
    <property type="evidence" value="ECO:0007669"/>
    <property type="project" value="InterPro"/>
</dbReference>
<feature type="region of interest" description="Disordered" evidence="5">
    <location>
        <begin position="379"/>
        <end position="424"/>
    </location>
</feature>
<evidence type="ECO:0000259" key="6">
    <source>
        <dbReference type="Pfam" id="PF10033"/>
    </source>
</evidence>